<dbReference type="GeneTree" id="ENSGT00390000009400"/>
<dbReference type="GO" id="GO:0007030">
    <property type="term" value="P:Golgi organization"/>
    <property type="evidence" value="ECO:0007669"/>
    <property type="project" value="Ensembl"/>
</dbReference>
<dbReference type="PANTHER" id="PTHR13066:SF2">
    <property type="entry name" value="GOLGIN-45"/>
    <property type="match status" value="1"/>
</dbReference>
<feature type="region of interest" description="Disordered" evidence="2">
    <location>
        <begin position="34"/>
        <end position="72"/>
    </location>
</feature>
<dbReference type="GO" id="GO:0000139">
    <property type="term" value="C:Golgi membrane"/>
    <property type="evidence" value="ECO:0007669"/>
    <property type="project" value="TreeGrafter"/>
</dbReference>
<evidence type="ECO:0000256" key="2">
    <source>
        <dbReference type="SAM" id="MobiDB-lite"/>
    </source>
</evidence>
<feature type="compositionally biased region" description="Low complexity" evidence="2">
    <location>
        <begin position="1"/>
        <end position="14"/>
    </location>
</feature>
<protein>
    <recommendedName>
        <fullName evidence="5">Basic leucine zipper nuclear factor 1</fullName>
    </recommendedName>
</protein>
<reference evidence="3" key="2">
    <citation type="submission" date="2025-08" db="UniProtKB">
        <authorList>
            <consortium name="Ensembl"/>
        </authorList>
    </citation>
    <scope>IDENTIFICATION</scope>
</reference>
<dbReference type="Proteomes" id="UP000265040">
    <property type="component" value="Chromosome 3"/>
</dbReference>
<dbReference type="InterPro" id="IPR027095">
    <property type="entry name" value="Golgin-45"/>
</dbReference>
<dbReference type="OrthoDB" id="5959043at2759"/>
<feature type="coiled-coil region" evidence="1">
    <location>
        <begin position="232"/>
        <end position="266"/>
    </location>
</feature>
<dbReference type="GO" id="GO:0060415">
    <property type="term" value="P:muscle tissue morphogenesis"/>
    <property type="evidence" value="ECO:0007669"/>
    <property type="project" value="Ensembl"/>
</dbReference>
<dbReference type="Ensembl" id="ENSATET00000018467.3">
    <property type="protein sequence ID" value="ENSATEP00000018164.1"/>
    <property type="gene ID" value="ENSATEG00000012613.3"/>
</dbReference>
<keyword evidence="1" id="KW-0175">Coiled coil</keyword>
<evidence type="ECO:0008006" key="5">
    <source>
        <dbReference type="Google" id="ProtNLM"/>
    </source>
</evidence>
<feature type="compositionally biased region" description="Low complexity" evidence="2">
    <location>
        <begin position="49"/>
        <end position="64"/>
    </location>
</feature>
<gene>
    <name evidence="3" type="primary">BLZF1</name>
</gene>
<proteinExistence type="predicted"/>
<dbReference type="GO" id="GO:0043001">
    <property type="term" value="P:Golgi to plasma membrane protein transport"/>
    <property type="evidence" value="ECO:0007669"/>
    <property type="project" value="InterPro"/>
</dbReference>
<dbReference type="OMA" id="MIDTHKL"/>
<dbReference type="STRING" id="64144.ENSATEP00000018164"/>
<organism evidence="3 4">
    <name type="scientific">Anabas testudineus</name>
    <name type="common">Climbing perch</name>
    <name type="synonym">Anthias testudineus</name>
    <dbReference type="NCBI Taxonomy" id="64144"/>
    <lineage>
        <taxon>Eukaryota</taxon>
        <taxon>Metazoa</taxon>
        <taxon>Chordata</taxon>
        <taxon>Craniata</taxon>
        <taxon>Vertebrata</taxon>
        <taxon>Euteleostomi</taxon>
        <taxon>Actinopterygii</taxon>
        <taxon>Neopterygii</taxon>
        <taxon>Teleostei</taxon>
        <taxon>Neoteleostei</taxon>
        <taxon>Acanthomorphata</taxon>
        <taxon>Anabantaria</taxon>
        <taxon>Anabantiformes</taxon>
        <taxon>Anabantoidei</taxon>
        <taxon>Anabantidae</taxon>
        <taxon>Anabas</taxon>
    </lineage>
</organism>
<reference evidence="3" key="3">
    <citation type="submission" date="2025-09" db="UniProtKB">
        <authorList>
            <consortium name="Ensembl"/>
        </authorList>
    </citation>
    <scope>IDENTIFICATION</scope>
</reference>
<dbReference type="InParanoid" id="A0A3Q1IFB9"/>
<sequence>MTAAVRVSARVPVRGSGDGMETEKPLAILEVNTDTHTSAPSPVPLLKVASPKHSPTHSPKSAHPAPTPQPLGVLHLGKVSREACTEVEAVRILVPRAAISRSTRTGPAEGKGEPGQQTDEQGSPPLPLVEDWRGQLEKLQNSERRLLQDKEGLSNQLRVQTEVNRELKKLLVASVGDDLQYHFERLAREKNQLILENEALGRNLSHTTEQLERMSIQCDVWRSKFLASRVMAEELTNARAALQRQIREAQGAIQDLLLEREEFSREMVLTHRSLEQLLVSLQWGRQQTYYPSAQPLSTGELAAANHKLADAINSHLLGNTNSSSAVKSNGKTAEQLCSTPAEKMAEKVLKILDPICPENKVDSPVSDSTPSNLLCNKKSIGRFHPYTRYENITFNCCERCTGDILVL</sequence>
<dbReference type="RefSeq" id="XP_026234310.1">
    <property type="nucleotide sequence ID" value="XM_026378525.1"/>
</dbReference>
<feature type="region of interest" description="Disordered" evidence="2">
    <location>
        <begin position="101"/>
        <end position="128"/>
    </location>
</feature>
<evidence type="ECO:0000256" key="1">
    <source>
        <dbReference type="SAM" id="Coils"/>
    </source>
</evidence>
<evidence type="ECO:0000313" key="3">
    <source>
        <dbReference type="Ensembl" id="ENSATEP00000018164.1"/>
    </source>
</evidence>
<dbReference type="FunCoup" id="A0A3Q1IFB9">
    <property type="interactions" value="1043"/>
</dbReference>
<dbReference type="GeneID" id="113174479"/>
<name>A0A3Q1IFB9_ANATE</name>
<accession>A0A3Q1IFB9</accession>
<dbReference type="GO" id="GO:0007160">
    <property type="term" value="P:cell-matrix adhesion"/>
    <property type="evidence" value="ECO:0007669"/>
    <property type="project" value="Ensembl"/>
</dbReference>
<feature type="region of interest" description="Disordered" evidence="2">
    <location>
        <begin position="1"/>
        <end position="22"/>
    </location>
</feature>
<reference evidence="3" key="1">
    <citation type="submission" date="2021-04" db="EMBL/GenBank/DDBJ databases">
        <authorList>
            <consortium name="Wellcome Sanger Institute Data Sharing"/>
        </authorList>
    </citation>
    <scope>NUCLEOTIDE SEQUENCE [LARGE SCALE GENOMIC DNA]</scope>
</reference>
<dbReference type="AlphaFoldDB" id="A0A3Q1IFB9"/>
<evidence type="ECO:0000313" key="4">
    <source>
        <dbReference type="Proteomes" id="UP000265040"/>
    </source>
</evidence>
<dbReference type="PANTHER" id="PTHR13066">
    <property type="entry name" value="BASIC LEUCINE ZIPPER NUCLEAR FACTOR 1 BLZF1 PROTEIN"/>
    <property type="match status" value="1"/>
</dbReference>
<dbReference type="Pfam" id="PF08227">
    <property type="entry name" value="DASH_Hsk3"/>
    <property type="match status" value="1"/>
</dbReference>
<keyword evidence="4" id="KW-1185">Reference proteome</keyword>
<dbReference type="InterPro" id="IPR013183">
    <property type="entry name" value="Hsk3-like"/>
</dbReference>
<feature type="coiled-coil region" evidence="1">
    <location>
        <begin position="129"/>
        <end position="156"/>
    </location>
</feature>